<protein>
    <submittedName>
        <fullName evidence="5">Polysaccharide deacetylase</fullName>
    </submittedName>
</protein>
<dbReference type="PROSITE" id="PS51677">
    <property type="entry name" value="NODB"/>
    <property type="match status" value="1"/>
</dbReference>
<dbReference type="AlphaFoldDB" id="A0A135YY43"/>
<feature type="compositionally biased region" description="Basic residues" evidence="3">
    <location>
        <begin position="22"/>
        <end position="33"/>
    </location>
</feature>
<evidence type="ECO:0000259" key="4">
    <source>
        <dbReference type="PROSITE" id="PS51677"/>
    </source>
</evidence>
<dbReference type="GO" id="GO:0005975">
    <property type="term" value="P:carbohydrate metabolic process"/>
    <property type="evidence" value="ECO:0007669"/>
    <property type="project" value="InterPro"/>
</dbReference>
<dbReference type="CDD" id="cd10944">
    <property type="entry name" value="CE4_SmPgdA_like"/>
    <property type="match status" value="1"/>
</dbReference>
<dbReference type="GO" id="GO:0016020">
    <property type="term" value="C:membrane"/>
    <property type="evidence" value="ECO:0007669"/>
    <property type="project" value="TreeGrafter"/>
</dbReference>
<dbReference type="InterPro" id="IPR002509">
    <property type="entry name" value="NODB_dom"/>
</dbReference>
<dbReference type="GO" id="GO:0046872">
    <property type="term" value="F:metal ion binding"/>
    <property type="evidence" value="ECO:0007669"/>
    <property type="project" value="UniProtKB-KW"/>
</dbReference>
<comment type="caution">
    <text evidence="5">The sequence shown here is derived from an EMBL/GenBank/DDBJ whole genome shotgun (WGS) entry which is preliminary data.</text>
</comment>
<feature type="domain" description="NodB homology" evidence="4">
    <location>
        <begin position="122"/>
        <end position="318"/>
    </location>
</feature>
<evidence type="ECO:0000256" key="1">
    <source>
        <dbReference type="ARBA" id="ARBA00022723"/>
    </source>
</evidence>
<dbReference type="InterPro" id="IPR050248">
    <property type="entry name" value="Polysacc_deacetylase_ArnD"/>
</dbReference>
<dbReference type="Pfam" id="PF01522">
    <property type="entry name" value="Polysacc_deac_1"/>
    <property type="match status" value="1"/>
</dbReference>
<organism evidence="5 6">
    <name type="scientific">Peptostreptococcus anaerobius</name>
    <dbReference type="NCBI Taxonomy" id="1261"/>
    <lineage>
        <taxon>Bacteria</taxon>
        <taxon>Bacillati</taxon>
        <taxon>Bacillota</taxon>
        <taxon>Clostridia</taxon>
        <taxon>Peptostreptococcales</taxon>
        <taxon>Peptostreptococcaceae</taxon>
        <taxon>Peptostreptococcus</taxon>
    </lineage>
</organism>
<keyword evidence="2" id="KW-0378">Hydrolase</keyword>
<dbReference type="InterPro" id="IPR011330">
    <property type="entry name" value="Glyco_hydro/deAcase_b/a-brl"/>
</dbReference>
<gene>
    <name evidence="5" type="ORF">HMPREF3195_00287</name>
</gene>
<evidence type="ECO:0000313" key="5">
    <source>
        <dbReference type="EMBL" id="KXI14315.1"/>
    </source>
</evidence>
<dbReference type="PATRIC" id="fig|1261.3.peg.363"/>
<dbReference type="Proteomes" id="UP000070326">
    <property type="component" value="Unassembled WGS sequence"/>
</dbReference>
<name>A0A135YY43_9FIRM</name>
<dbReference type="GO" id="GO:0016810">
    <property type="term" value="F:hydrolase activity, acting on carbon-nitrogen (but not peptide) bonds"/>
    <property type="evidence" value="ECO:0007669"/>
    <property type="project" value="InterPro"/>
</dbReference>
<dbReference type="PANTHER" id="PTHR10587">
    <property type="entry name" value="GLYCOSYL TRANSFERASE-RELATED"/>
    <property type="match status" value="1"/>
</dbReference>
<dbReference type="Gene3D" id="3.20.20.370">
    <property type="entry name" value="Glycoside hydrolase/deacetylase"/>
    <property type="match status" value="1"/>
</dbReference>
<dbReference type="STRING" id="1261.HMPREF3195_00287"/>
<evidence type="ECO:0000256" key="3">
    <source>
        <dbReference type="SAM" id="MobiDB-lite"/>
    </source>
</evidence>
<dbReference type="eggNOG" id="COG0726">
    <property type="taxonomic scope" value="Bacteria"/>
</dbReference>
<sequence>MEVVMRDKKRRNVNIDFESSDKKHKRRKPRKRKSRNLKKILLLLIIAVSVAGSIKIGLSYKRDRQALQARNEQKRALDRELDQEEKGPVVGQRAKEKKLYGVDAQKVWNSLNAYDYENGGKKEVFLTFDDGPSLTNTPNVLKILKDNDVKGTFFVIGKSLRMNGAPQILKDEYDAGMAIANHSYSHDYKHLYPGRVLNLDNFTSDFKKNDELISDALGKNFKTRVIRCPGGQISWQKTEPLNNYLIKNNMASIDWNALNSDAEGPKKNADQLYELAVKSSQGKNLVVLLMHDTYGKEETVKALDKIIKYYKSQGYQFKTLV</sequence>
<evidence type="ECO:0000256" key="2">
    <source>
        <dbReference type="ARBA" id="ARBA00022801"/>
    </source>
</evidence>
<evidence type="ECO:0000313" key="6">
    <source>
        <dbReference type="Proteomes" id="UP000070326"/>
    </source>
</evidence>
<dbReference type="EMBL" id="LSQZ01000010">
    <property type="protein sequence ID" value="KXI14315.1"/>
    <property type="molecule type" value="Genomic_DNA"/>
</dbReference>
<dbReference type="PANTHER" id="PTHR10587:SF133">
    <property type="entry name" value="CHITIN DEACETYLASE 1-RELATED"/>
    <property type="match status" value="1"/>
</dbReference>
<dbReference type="SUPFAM" id="SSF88713">
    <property type="entry name" value="Glycoside hydrolase/deacetylase"/>
    <property type="match status" value="1"/>
</dbReference>
<reference evidence="5 6" key="1">
    <citation type="submission" date="2016-02" db="EMBL/GenBank/DDBJ databases">
        <authorList>
            <person name="Wen L."/>
            <person name="He K."/>
            <person name="Yang H."/>
        </authorList>
    </citation>
    <scope>NUCLEOTIDE SEQUENCE [LARGE SCALE GENOMIC DNA]</scope>
    <source>
        <strain evidence="5 6">MJR8628A</strain>
    </source>
</reference>
<proteinExistence type="predicted"/>
<feature type="region of interest" description="Disordered" evidence="3">
    <location>
        <begin position="13"/>
        <end position="33"/>
    </location>
</feature>
<keyword evidence="1" id="KW-0479">Metal-binding</keyword>
<accession>A0A135YY43</accession>